<dbReference type="EMBL" id="CAJFCW020000005">
    <property type="protein sequence ID" value="CAG9118833.1"/>
    <property type="molecule type" value="Genomic_DNA"/>
</dbReference>
<evidence type="ECO:0000313" key="4">
    <source>
        <dbReference type="Proteomes" id="UP000614601"/>
    </source>
</evidence>
<dbReference type="Proteomes" id="UP000783686">
    <property type="component" value="Unassembled WGS sequence"/>
</dbReference>
<proteinExistence type="predicted"/>
<feature type="compositionally biased region" description="Polar residues" evidence="1">
    <location>
        <begin position="206"/>
        <end position="219"/>
    </location>
</feature>
<sequence>MARYHVLLILGLSAYYSHAASNRMTYCEYMDKIGVKDDRCTRKVRQIEEAEDGNGKPTKWTESADGPVKKFKPRFLIATIWKRVDNDNEGIQARLQRDRVMRQQNEAQHGGPWTPDTDNNGFSYRNGNNGDNNGMNLVFDNKIQDSQIFPPNNDDTVREVRRKKILFNNNNINDNIVNRETSVFDPLPTKPIFQRTDFDTKVAQRRIQNSDAQPEQPTNPDAIPNPTVQLTNQLNQFLHHENSLLKIKIFKLKRKQRRLRSKIRVLKWAVALLQKRVADQKAERKRRPKMLVAKSERLTTAVLAAPERPIVADSAHLEHYSSGFRRSRDSAERATRLQTMLLKVQSKKLFAYAVLRK</sequence>
<keyword evidence="4" id="KW-1185">Reference proteome</keyword>
<dbReference type="Proteomes" id="UP000614601">
    <property type="component" value="Unassembled WGS sequence"/>
</dbReference>
<evidence type="ECO:0000313" key="3">
    <source>
        <dbReference type="EMBL" id="CAD5223801.1"/>
    </source>
</evidence>
<feature type="signal peptide" evidence="2">
    <location>
        <begin position="1"/>
        <end position="19"/>
    </location>
</feature>
<evidence type="ECO:0000256" key="1">
    <source>
        <dbReference type="SAM" id="MobiDB-lite"/>
    </source>
</evidence>
<keyword evidence="2" id="KW-0732">Signal</keyword>
<name>A0A811L7X0_9BILA</name>
<evidence type="ECO:0000256" key="2">
    <source>
        <dbReference type="SAM" id="SignalP"/>
    </source>
</evidence>
<gene>
    <name evidence="3" type="ORF">BOKJ2_LOCUS10571</name>
</gene>
<dbReference type="AlphaFoldDB" id="A0A811L7X0"/>
<reference evidence="3" key="1">
    <citation type="submission" date="2020-09" db="EMBL/GenBank/DDBJ databases">
        <authorList>
            <person name="Kikuchi T."/>
        </authorList>
    </citation>
    <scope>NUCLEOTIDE SEQUENCE</scope>
    <source>
        <strain evidence="3">SH1</strain>
    </source>
</reference>
<protein>
    <submittedName>
        <fullName evidence="3">Uncharacterized protein</fullName>
    </submittedName>
</protein>
<feature type="chain" id="PRO_5035681959" evidence="2">
    <location>
        <begin position="20"/>
        <end position="357"/>
    </location>
</feature>
<organism evidence="3 4">
    <name type="scientific">Bursaphelenchus okinawaensis</name>
    <dbReference type="NCBI Taxonomy" id="465554"/>
    <lineage>
        <taxon>Eukaryota</taxon>
        <taxon>Metazoa</taxon>
        <taxon>Ecdysozoa</taxon>
        <taxon>Nematoda</taxon>
        <taxon>Chromadorea</taxon>
        <taxon>Rhabditida</taxon>
        <taxon>Tylenchina</taxon>
        <taxon>Tylenchomorpha</taxon>
        <taxon>Aphelenchoidea</taxon>
        <taxon>Aphelenchoididae</taxon>
        <taxon>Bursaphelenchus</taxon>
    </lineage>
</organism>
<comment type="caution">
    <text evidence="3">The sequence shown here is derived from an EMBL/GenBank/DDBJ whole genome shotgun (WGS) entry which is preliminary data.</text>
</comment>
<dbReference type="EMBL" id="CAJFDH010000005">
    <property type="protein sequence ID" value="CAD5223801.1"/>
    <property type="molecule type" value="Genomic_DNA"/>
</dbReference>
<feature type="region of interest" description="Disordered" evidence="1">
    <location>
        <begin position="206"/>
        <end position="226"/>
    </location>
</feature>
<accession>A0A811L7X0</accession>